<dbReference type="InterPro" id="IPR025737">
    <property type="entry name" value="FApF"/>
</dbReference>
<evidence type="ECO:0008006" key="3">
    <source>
        <dbReference type="Google" id="ProtNLM"/>
    </source>
</evidence>
<dbReference type="AlphaFoldDB" id="A0A158J9K1"/>
<sequence length="322" mass="34743">MTIAGASTDADRTNVRMATRALRRLGRASVSLALQWAASAAAQEMEPRAYSDVPVGTNFAVLNYARSSGQVLLDPSLPVTDLQAKINAYSVGYSHSFGVAGHTASIAALLPYANADLTGNVEGTPGHAYRSGMADFRFRLAVILLGSAALTPEEFARRTPTTTLGASLSVVAPTGQYWPTRLVNVGANRWAFKPEIGLSQPIGKWFIEGSAGVWVFADNSDFFNGHRRSQSPLPVFQLHGGYSWHPGLWIAADVTYYTGGRTSVDGVENEDLQRTVRYGLTLSVPLAAQWSAKFGWSRGLTASAGGNFQTFSAALQYRWFNR</sequence>
<evidence type="ECO:0000313" key="2">
    <source>
        <dbReference type="Proteomes" id="UP000054925"/>
    </source>
</evidence>
<name>A0A158J9K1_9BURK</name>
<dbReference type="EMBL" id="FCOL02000019">
    <property type="protein sequence ID" value="SAL65051.1"/>
    <property type="molecule type" value="Genomic_DNA"/>
</dbReference>
<keyword evidence="2" id="KW-1185">Reference proteome</keyword>
<accession>A0A158J9K1</accession>
<dbReference type="OrthoDB" id="191143at2"/>
<gene>
    <name evidence="1" type="ORF">AWB67_03487</name>
</gene>
<proteinExistence type="predicted"/>
<dbReference type="Proteomes" id="UP000054925">
    <property type="component" value="Unassembled WGS sequence"/>
</dbReference>
<evidence type="ECO:0000313" key="1">
    <source>
        <dbReference type="EMBL" id="SAL65051.1"/>
    </source>
</evidence>
<organism evidence="1 2">
    <name type="scientific">Caballeronia terrestris</name>
    <dbReference type="NCBI Taxonomy" id="1226301"/>
    <lineage>
        <taxon>Bacteria</taxon>
        <taxon>Pseudomonadati</taxon>
        <taxon>Pseudomonadota</taxon>
        <taxon>Betaproteobacteria</taxon>
        <taxon>Burkholderiales</taxon>
        <taxon>Burkholderiaceae</taxon>
        <taxon>Caballeronia</taxon>
    </lineage>
</organism>
<comment type="caution">
    <text evidence="1">The sequence shown here is derived from an EMBL/GenBank/DDBJ whole genome shotgun (WGS) entry which is preliminary data.</text>
</comment>
<reference evidence="1" key="1">
    <citation type="submission" date="2016-01" db="EMBL/GenBank/DDBJ databases">
        <authorList>
            <person name="Peeters C."/>
        </authorList>
    </citation>
    <scope>NUCLEOTIDE SEQUENCE [LARGE SCALE GENOMIC DNA]</scope>
    <source>
        <strain evidence="1">LMG 22937</strain>
    </source>
</reference>
<dbReference type="Pfam" id="PF13557">
    <property type="entry name" value="Phenol_MetA_deg"/>
    <property type="match status" value="1"/>
</dbReference>
<protein>
    <recommendedName>
        <fullName evidence="3">Transporter</fullName>
    </recommendedName>
</protein>